<proteinExistence type="predicted"/>
<dbReference type="Gene3D" id="3.30.420.10">
    <property type="entry name" value="Ribonuclease H-like superfamily/Ribonuclease H"/>
    <property type="match status" value="1"/>
</dbReference>
<evidence type="ECO:0000313" key="2">
    <source>
        <dbReference type="EMBL" id="EMB15684.1"/>
    </source>
</evidence>
<evidence type="ECO:0000313" key="3">
    <source>
        <dbReference type="Proteomes" id="UP000011529"/>
    </source>
</evidence>
<name>M2B0D4_9BACT</name>
<dbReference type="AlphaFoldDB" id="M2B0D4"/>
<dbReference type="GO" id="GO:0003676">
    <property type="term" value="F:nucleic acid binding"/>
    <property type="evidence" value="ECO:0007669"/>
    <property type="project" value="InterPro"/>
</dbReference>
<keyword evidence="3" id="KW-1185">Reference proteome</keyword>
<sequence>MDQSLSTQRYQPATKEDEPSLIKRILELVSEFPRFGYRRITRLLRSEGWKVNAKRVHRLWRQEGLKVPKKTAKRRRLGSAGGGIVRRKAEHKDHVWSVDFIFDRTTNGRSLKMLVVIDEFTRECVALEVGRKFTGDHLVEVLIDLIAIRGVPKFIRSDNGPEFISRRVRDFLESIDVGTSYIEPGSPWQNGFVESFNSRVRDECLNCEEFATMQEARFVIENWRQTYNHRRPHGSLDGLTPAAFATRCAASTPVAALLTSKRHTEPESITQPVPS</sequence>
<dbReference type="InterPro" id="IPR036397">
    <property type="entry name" value="RNaseH_sf"/>
</dbReference>
<dbReference type="InterPro" id="IPR025948">
    <property type="entry name" value="HTH-like_dom"/>
</dbReference>
<feature type="domain" description="Integrase catalytic" evidence="1">
    <location>
        <begin position="87"/>
        <end position="249"/>
    </location>
</feature>
<evidence type="ECO:0000259" key="1">
    <source>
        <dbReference type="PROSITE" id="PS50994"/>
    </source>
</evidence>
<dbReference type="InterPro" id="IPR012337">
    <property type="entry name" value="RNaseH-like_sf"/>
</dbReference>
<dbReference type="InterPro" id="IPR001584">
    <property type="entry name" value="Integrase_cat-core"/>
</dbReference>
<dbReference type="PANTHER" id="PTHR47515">
    <property type="entry name" value="LOW CALCIUM RESPONSE LOCUS PROTEIN T"/>
    <property type="match status" value="1"/>
</dbReference>
<comment type="caution">
    <text evidence="2">The sequence shown here is derived from an EMBL/GenBank/DDBJ whole genome shotgun (WGS) entry which is preliminary data.</text>
</comment>
<accession>M2B0D4</accession>
<organism evidence="2 3">
    <name type="scientific">Rhodopirellula europaea 6C</name>
    <dbReference type="NCBI Taxonomy" id="1263867"/>
    <lineage>
        <taxon>Bacteria</taxon>
        <taxon>Pseudomonadati</taxon>
        <taxon>Planctomycetota</taxon>
        <taxon>Planctomycetia</taxon>
        <taxon>Pirellulales</taxon>
        <taxon>Pirellulaceae</taxon>
        <taxon>Rhodopirellula</taxon>
    </lineage>
</organism>
<dbReference type="Pfam" id="PF13276">
    <property type="entry name" value="HTH_21"/>
    <property type="match status" value="1"/>
</dbReference>
<dbReference type="PANTHER" id="PTHR47515:SF1">
    <property type="entry name" value="BLR2054 PROTEIN"/>
    <property type="match status" value="1"/>
</dbReference>
<gene>
    <name evidence="2" type="ORF">RE6C_03594</name>
</gene>
<dbReference type="PATRIC" id="fig|1263867.3.peg.3846"/>
<protein>
    <submittedName>
        <fullName evidence="2">Transposase orfB</fullName>
    </submittedName>
</protein>
<dbReference type="Proteomes" id="UP000011529">
    <property type="component" value="Unassembled WGS sequence"/>
</dbReference>
<dbReference type="NCBIfam" id="NF033516">
    <property type="entry name" value="transpos_IS3"/>
    <property type="match status" value="1"/>
</dbReference>
<reference evidence="2" key="1">
    <citation type="submission" date="2012-11" db="EMBL/GenBank/DDBJ databases">
        <title>Permanent draft genomes of Rhodopirellula europaea strain SH398 and 6C.</title>
        <authorList>
            <person name="Richter M."/>
            <person name="Richter-Heitmann T."/>
            <person name="Frank C."/>
            <person name="Harder J."/>
            <person name="Glockner F.O."/>
        </authorList>
    </citation>
    <scope>NUCLEOTIDE SEQUENCE</scope>
    <source>
        <strain evidence="2">6C</strain>
    </source>
</reference>
<reference evidence="2" key="2">
    <citation type="journal article" date="2013" name="Mar. Genomics">
        <title>Expression of sulfatases in Rhodopirellula baltica and the diversity of sulfatases in the genus Rhodopirellula.</title>
        <authorList>
            <person name="Wegner C.E."/>
            <person name="Richter-Heitmann T."/>
            <person name="Klindworth A."/>
            <person name="Klockow C."/>
            <person name="Richter M."/>
            <person name="Achstetter T."/>
            <person name="Glockner F.O."/>
            <person name="Harder J."/>
        </authorList>
    </citation>
    <scope>NUCLEOTIDE SEQUENCE [LARGE SCALE GENOMIC DNA]</scope>
    <source>
        <strain evidence="2">6C</strain>
    </source>
</reference>
<dbReference type="InterPro" id="IPR048020">
    <property type="entry name" value="Transpos_IS3"/>
</dbReference>
<dbReference type="PROSITE" id="PS50994">
    <property type="entry name" value="INTEGRASE"/>
    <property type="match status" value="1"/>
</dbReference>
<dbReference type="Pfam" id="PF13683">
    <property type="entry name" value="rve_3"/>
    <property type="match status" value="1"/>
</dbReference>
<dbReference type="EMBL" id="ANMO01000166">
    <property type="protein sequence ID" value="EMB15684.1"/>
    <property type="molecule type" value="Genomic_DNA"/>
</dbReference>
<dbReference type="SUPFAM" id="SSF53098">
    <property type="entry name" value="Ribonuclease H-like"/>
    <property type="match status" value="1"/>
</dbReference>
<dbReference type="GO" id="GO:0015074">
    <property type="term" value="P:DNA integration"/>
    <property type="evidence" value="ECO:0007669"/>
    <property type="project" value="InterPro"/>
</dbReference>